<comment type="caution">
    <text evidence="2">The sequence shown here is derived from an EMBL/GenBank/DDBJ whole genome shotgun (WGS) entry which is preliminary data.</text>
</comment>
<sequence>MTLLLLALVSGSVWGQEVLKSGDFRKLSAYSYTADKEVVVGNDTWLVSTSQYNASVFYLGCNSKNAAKGLLSDKWADVIAAIKNQDASFKENTDHAYAMRLQLNGTSLSDVGHIQFDWAGSNDAMRMYLLVDEGDGLVLKNTLTSGSGPTVAGSISYEFAQPQSIKDIVLVAVPSSNSKTIRMSTYEITKAVATNKVATPTFEPIDGTTFDESLIVKATCATEGASIHYTTNGDEPTVDSDVLTEAGITITETTAVKAIAVKEGLDNSSVVTATYTKVEPFASLAELKEKGGATAAGVPCIMKLTDAVVTYADSRKAYIQDETAGLYVFGSNKLKAGTKLNGVVAAQLALYFGLYELKVDGGEFDNVAVTNDVEIPVQEVTVAELNQNFAQYESMRVKVVDATVTSSFNDKNGEIEQNGEKIALRAADESITADVQATVDVTGYPGLYNSTKQLNVILQEDIAVKTAGKTQATLTFDSDAYSVNVGESLTVKATTNSSASVVYSSSDKTIATVDENTGEVQAGNKAGTVTITATVTENDKYTGATATCTVKVVDPGIVPDVVALVSEKDGIYYAMLNTTGNSKNKLNASEATILNGKVITDRMDLCGWVVDQSAGYIKDFNDNMFVAHGSGNTDLVLQSNGFKWEYSDEMWTCVDEKNKQRAIGLNSSTNDDVTKYFFGTYLVNEIAAKYPAPVVMPITEGYHRNVTSGDYGTICLPYAVAAEDMAGAEFFSIAGKIMKDGEPQSIVLNQVTTLEAGVPYIFSATSDKLIAAYSGKAVAVAEEANGLIGSFEGQDVAEGMYLISAQNKVQLCGKSCKISGNRAYIDMNEVPEYSGEVGVNQRLISFEDATGISETMVEGGLADVYTLSGVEVRHQVDKSEATQGLPQGIYIVNGKKVVVK</sequence>
<dbReference type="Proteomes" id="UP000003598">
    <property type="component" value="Unassembled WGS sequence"/>
</dbReference>
<dbReference type="Pfam" id="PF13290">
    <property type="entry name" value="CHB_HEX_C_1"/>
    <property type="match status" value="1"/>
</dbReference>
<proteinExistence type="predicted"/>
<dbReference type="GeneID" id="93557105"/>
<accession>G5SQC5</accession>
<dbReference type="STRING" id="762968.HMPREF9441_01562"/>
<organism evidence="2 3">
    <name type="scientific">Paraprevotella clara YIT 11840</name>
    <dbReference type="NCBI Taxonomy" id="762968"/>
    <lineage>
        <taxon>Bacteria</taxon>
        <taxon>Pseudomonadati</taxon>
        <taxon>Bacteroidota</taxon>
        <taxon>Bacteroidia</taxon>
        <taxon>Bacteroidales</taxon>
        <taxon>Prevotellaceae</taxon>
        <taxon>Paraprevotella</taxon>
    </lineage>
</organism>
<dbReference type="SUPFAM" id="SSF49373">
    <property type="entry name" value="Invasin/intimin cell-adhesion fragments"/>
    <property type="match status" value="1"/>
</dbReference>
<dbReference type="AlphaFoldDB" id="G5SQC5"/>
<dbReference type="eggNOG" id="COG2273">
    <property type="taxonomic scope" value="Bacteria"/>
</dbReference>
<feature type="domain" description="BIG2" evidence="1">
    <location>
        <begin position="470"/>
        <end position="545"/>
    </location>
</feature>
<evidence type="ECO:0000313" key="2">
    <source>
        <dbReference type="EMBL" id="EHH00328.1"/>
    </source>
</evidence>
<dbReference type="InterPro" id="IPR008964">
    <property type="entry name" value="Invasin/intimin_cell_adhesion"/>
</dbReference>
<dbReference type="PATRIC" id="fig|762968.3.peg.1400"/>
<evidence type="ECO:0000259" key="1">
    <source>
        <dbReference type="SMART" id="SM00635"/>
    </source>
</evidence>
<dbReference type="Pfam" id="PF02368">
    <property type="entry name" value="Big_2"/>
    <property type="match status" value="1"/>
</dbReference>
<protein>
    <submittedName>
        <fullName evidence="2">Bacterial group 2 Ig-like protein</fullName>
    </submittedName>
</protein>
<reference evidence="2 3" key="1">
    <citation type="submission" date="2011-03" db="EMBL/GenBank/DDBJ databases">
        <authorList>
            <person name="Weinstock G."/>
            <person name="Sodergren E."/>
            <person name="Clifton S."/>
            <person name="Fulton L."/>
            <person name="Fulton B."/>
            <person name="Courtney L."/>
            <person name="Fronick C."/>
            <person name="Harrison M."/>
            <person name="Strong C."/>
            <person name="Farmer C."/>
            <person name="Delahaunty K."/>
            <person name="Markovic C."/>
            <person name="Hall O."/>
            <person name="Minx P."/>
            <person name="Tomlinson C."/>
            <person name="Mitreva M."/>
            <person name="Hou S."/>
            <person name="Chen J."/>
            <person name="Wollam A."/>
            <person name="Pepin K.H."/>
            <person name="Johnson M."/>
            <person name="Bhonagiri V."/>
            <person name="Zhang X."/>
            <person name="Suruliraj S."/>
            <person name="Warren W."/>
            <person name="Chinwalla A."/>
            <person name="Mardis E.R."/>
            <person name="Wilson R.K."/>
        </authorList>
    </citation>
    <scope>NUCLEOTIDE SEQUENCE [LARGE SCALE GENOMIC DNA]</scope>
    <source>
        <strain evidence="2 3">YIT 11840</strain>
    </source>
</reference>
<dbReference type="InterPro" id="IPR059177">
    <property type="entry name" value="GH29D-like_dom"/>
</dbReference>
<dbReference type="Gene3D" id="2.60.40.1080">
    <property type="match status" value="1"/>
</dbReference>
<evidence type="ECO:0000313" key="3">
    <source>
        <dbReference type="Proteomes" id="UP000003598"/>
    </source>
</evidence>
<gene>
    <name evidence="2" type="ORF">HMPREF9441_01562</name>
</gene>
<dbReference type="HOGENOM" id="CLU_321807_0_0_10"/>
<dbReference type="EMBL" id="AFFY01000022">
    <property type="protein sequence ID" value="EHH00328.1"/>
    <property type="molecule type" value="Genomic_DNA"/>
</dbReference>
<dbReference type="InterPro" id="IPR003343">
    <property type="entry name" value="Big_2"/>
</dbReference>
<dbReference type="RefSeq" id="WP_008619479.1">
    <property type="nucleotide sequence ID" value="NZ_JH376597.1"/>
</dbReference>
<keyword evidence="3" id="KW-1185">Reference proteome</keyword>
<dbReference type="SMART" id="SM00635">
    <property type="entry name" value="BID_2"/>
    <property type="match status" value="1"/>
</dbReference>
<name>G5SQC5_9BACT</name>